<proteinExistence type="inferred from homology"/>
<dbReference type="NCBIfam" id="TIGR00350">
    <property type="entry name" value="lytR_cpsA_psr"/>
    <property type="match status" value="1"/>
</dbReference>
<keyword evidence="3" id="KW-0812">Transmembrane</keyword>
<dbReference type="InterPro" id="IPR050922">
    <property type="entry name" value="LytR/CpsA/Psr_CW_biosynth"/>
</dbReference>
<gene>
    <name evidence="5" type="ORF">FC56_GL000109</name>
</gene>
<comment type="similarity">
    <text evidence="1">Belongs to the LytR/CpsA/Psr (LCP) family.</text>
</comment>
<dbReference type="PANTHER" id="PTHR33392:SF6">
    <property type="entry name" value="POLYISOPRENYL-TEICHOIC ACID--PEPTIDOGLYCAN TEICHOIC ACID TRANSFERASE TAGU"/>
    <property type="match status" value="1"/>
</dbReference>
<dbReference type="Gene3D" id="3.40.630.190">
    <property type="entry name" value="LCP protein"/>
    <property type="match status" value="1"/>
</dbReference>
<dbReference type="Pfam" id="PF03816">
    <property type="entry name" value="LytR_cpsA_psr"/>
    <property type="match status" value="1"/>
</dbReference>
<dbReference type="PANTHER" id="PTHR33392">
    <property type="entry name" value="POLYISOPRENYL-TEICHOIC ACID--PEPTIDOGLYCAN TEICHOIC ACID TRANSFERASE TAGU"/>
    <property type="match status" value="1"/>
</dbReference>
<feature type="domain" description="Cell envelope-related transcriptional attenuator" evidence="4">
    <location>
        <begin position="109"/>
        <end position="254"/>
    </location>
</feature>
<keyword evidence="3" id="KW-0472">Membrane</keyword>
<feature type="compositionally biased region" description="Basic and acidic residues" evidence="2">
    <location>
        <begin position="1"/>
        <end position="22"/>
    </location>
</feature>
<evidence type="ECO:0000256" key="1">
    <source>
        <dbReference type="ARBA" id="ARBA00006068"/>
    </source>
</evidence>
<dbReference type="STRING" id="1423802.FC56_GL000109"/>
<evidence type="ECO:0000259" key="4">
    <source>
        <dbReference type="Pfam" id="PF03816"/>
    </source>
</evidence>
<sequence>MPSDNNKKDFDPVYSRRAENKPHYKQKNQKKRRMIGWSIFAILLIVIGSGLIWGYGAYKNAKKTFKQTYDSTNIQKSRNVSSVIKSGKPLNILLLGTDTGALGRHDTGRTDTMILASINPKKETVYLTSIARDTKVVVPGDSMPYEKINAAYTIGGAGTAVKTVQNLLNVPIDFYAIINMGGLKTMVDAVGGVSVTPPLTFQYGHANVTKGQKVTLNGKQALDYSRMRDDDPKGDYGRQKRQKQVIQALVMKMINISSLTRYKNILSSLNGNFKSDLTFDDMIAIRAKYGDATHHIKSQTLQGQDAMIDNLAYQVVSDDELLKVTNKLRSVLELSKASELTTDQKTAVDSGSSATYTTGYSDQTGTAGYTTAQQPATGVGY</sequence>
<evidence type="ECO:0000256" key="2">
    <source>
        <dbReference type="SAM" id="MobiDB-lite"/>
    </source>
</evidence>
<protein>
    <submittedName>
        <fullName evidence="5">Biofilm regulatory protein A</fullName>
    </submittedName>
</protein>
<keyword evidence="6" id="KW-1185">Reference proteome</keyword>
<dbReference type="Proteomes" id="UP000051256">
    <property type="component" value="Unassembled WGS sequence"/>
</dbReference>
<feature type="region of interest" description="Disordered" evidence="2">
    <location>
        <begin position="1"/>
        <end position="28"/>
    </location>
</feature>
<evidence type="ECO:0000256" key="3">
    <source>
        <dbReference type="SAM" id="Phobius"/>
    </source>
</evidence>
<accession>A0A0R2CQ02</accession>
<dbReference type="PATRIC" id="fig|1423802.4.peg.110"/>
<dbReference type="AlphaFoldDB" id="A0A0R2CQ02"/>
<dbReference type="RefSeq" id="WP_056978046.1">
    <property type="nucleotide sequence ID" value="NZ_AYZR01000008.1"/>
</dbReference>
<comment type="caution">
    <text evidence="5">The sequence shown here is derived from an EMBL/GenBank/DDBJ whole genome shotgun (WGS) entry which is preliminary data.</text>
</comment>
<dbReference type="InterPro" id="IPR004474">
    <property type="entry name" value="LytR_CpsA_psr"/>
</dbReference>
<reference evidence="5 6" key="1">
    <citation type="journal article" date="2015" name="Genome Announc.">
        <title>Expanding the biotechnology potential of lactobacilli through comparative genomics of 213 strains and associated genera.</title>
        <authorList>
            <person name="Sun Z."/>
            <person name="Harris H.M."/>
            <person name="McCann A."/>
            <person name="Guo C."/>
            <person name="Argimon S."/>
            <person name="Zhang W."/>
            <person name="Yang X."/>
            <person name="Jeffery I.B."/>
            <person name="Cooney J.C."/>
            <person name="Kagawa T.F."/>
            <person name="Liu W."/>
            <person name="Song Y."/>
            <person name="Salvetti E."/>
            <person name="Wrobel A."/>
            <person name="Rasinkangas P."/>
            <person name="Parkhill J."/>
            <person name="Rea M.C."/>
            <person name="O'Sullivan O."/>
            <person name="Ritari J."/>
            <person name="Douillard F.P."/>
            <person name="Paul Ross R."/>
            <person name="Yang R."/>
            <person name="Briner A.E."/>
            <person name="Felis G.E."/>
            <person name="de Vos W.M."/>
            <person name="Barrangou R."/>
            <person name="Klaenhammer T.R."/>
            <person name="Caufield P.W."/>
            <person name="Cui Y."/>
            <person name="Zhang H."/>
            <person name="O'Toole P.W."/>
        </authorList>
    </citation>
    <scope>NUCLEOTIDE SEQUENCE [LARGE SCALE GENOMIC DNA]</scope>
    <source>
        <strain evidence="5 6">DSM 24302</strain>
    </source>
</reference>
<organism evidence="5 6">
    <name type="scientific">Lentilactobacillus senioris DSM 24302 = JCM 17472</name>
    <dbReference type="NCBI Taxonomy" id="1423802"/>
    <lineage>
        <taxon>Bacteria</taxon>
        <taxon>Bacillati</taxon>
        <taxon>Bacillota</taxon>
        <taxon>Bacilli</taxon>
        <taxon>Lactobacillales</taxon>
        <taxon>Lactobacillaceae</taxon>
        <taxon>Lentilactobacillus</taxon>
    </lineage>
</organism>
<name>A0A0R2CQ02_9LACO</name>
<feature type="transmembrane region" description="Helical" evidence="3">
    <location>
        <begin position="35"/>
        <end position="58"/>
    </location>
</feature>
<evidence type="ECO:0000313" key="6">
    <source>
        <dbReference type="Proteomes" id="UP000051256"/>
    </source>
</evidence>
<keyword evidence="3" id="KW-1133">Transmembrane helix</keyword>
<dbReference type="EMBL" id="AYZR01000008">
    <property type="protein sequence ID" value="KRM93397.1"/>
    <property type="molecule type" value="Genomic_DNA"/>
</dbReference>
<evidence type="ECO:0000313" key="5">
    <source>
        <dbReference type="EMBL" id="KRM93397.1"/>
    </source>
</evidence>